<dbReference type="Proteomes" id="UP000218022">
    <property type="component" value="Unassembled WGS sequence"/>
</dbReference>
<evidence type="ECO:0000313" key="3">
    <source>
        <dbReference type="Proteomes" id="UP000218022"/>
    </source>
</evidence>
<dbReference type="AlphaFoldDB" id="A0A2A4F1W0"/>
<name>A0A2A4F1W0_9BURK</name>
<organism evidence="2 3">
    <name type="scientific">Paraburkholderia acidicola</name>
    <dbReference type="NCBI Taxonomy" id="1912599"/>
    <lineage>
        <taxon>Bacteria</taxon>
        <taxon>Pseudomonadati</taxon>
        <taxon>Pseudomonadota</taxon>
        <taxon>Betaproteobacteria</taxon>
        <taxon>Burkholderiales</taxon>
        <taxon>Burkholderiaceae</taxon>
        <taxon>Paraburkholderia</taxon>
    </lineage>
</organism>
<proteinExistence type="predicted"/>
<gene>
    <name evidence="2" type="ORF">BWP39_07725</name>
</gene>
<evidence type="ECO:0000256" key="1">
    <source>
        <dbReference type="SAM" id="MobiDB-lite"/>
    </source>
</evidence>
<feature type="region of interest" description="Disordered" evidence="1">
    <location>
        <begin position="1"/>
        <end position="58"/>
    </location>
</feature>
<sequence>MSEERIDDGRHSSNRHDTAQLDAQAPAIPRIREWRRHKPQVAQGDWGDSSEPHGHHLCERGIAPLPAQIGSPHGSGPGKTRWQVAHTIAWRHSFRHLKIRYQHHAHIHEAFLSSACTLIRWTRLTHLLNSFRNGF</sequence>
<comment type="caution">
    <text evidence="2">The sequence shown here is derived from an EMBL/GenBank/DDBJ whole genome shotgun (WGS) entry which is preliminary data.</text>
</comment>
<reference evidence="2 3" key="1">
    <citation type="submission" date="2017-01" db="EMBL/GenBank/DDBJ databases">
        <title>Whole-Genome Shotgun Sequencing of Two beta-Proteobacterial Species in Search of the Bulgecin Biosynthetic Cluster.</title>
        <authorList>
            <person name="Horsman M.E."/>
            <person name="Marous D.R."/>
            <person name="Li R."/>
            <person name="Oliver R.A."/>
            <person name="Byun B."/>
            <person name="Emrich S.J."/>
            <person name="Boggess B."/>
            <person name="Townsend C.A."/>
            <person name="Mobashery S."/>
        </authorList>
    </citation>
    <scope>NUCLEOTIDE SEQUENCE [LARGE SCALE GENOMIC DNA]</scope>
    <source>
        <strain evidence="2 3">ATCC 31363</strain>
    </source>
</reference>
<accession>A0A2A4F1W0</accession>
<protein>
    <recommendedName>
        <fullName evidence="4">DDE family transposase</fullName>
    </recommendedName>
</protein>
<evidence type="ECO:0000313" key="2">
    <source>
        <dbReference type="EMBL" id="PCE26672.1"/>
    </source>
</evidence>
<dbReference type="EMBL" id="MTZV01000003">
    <property type="protein sequence ID" value="PCE26672.1"/>
    <property type="molecule type" value="Genomic_DNA"/>
</dbReference>
<evidence type="ECO:0008006" key="4">
    <source>
        <dbReference type="Google" id="ProtNLM"/>
    </source>
</evidence>
<feature type="compositionally biased region" description="Basic and acidic residues" evidence="1">
    <location>
        <begin position="7"/>
        <end position="19"/>
    </location>
</feature>